<dbReference type="PANTHER" id="PTHR30231">
    <property type="entry name" value="DNA POLYMERASE III SUBUNIT EPSILON"/>
    <property type="match status" value="1"/>
</dbReference>
<protein>
    <recommendedName>
        <fullName evidence="4 16">DNA polymerase III subunit epsilon</fullName>
        <ecNumber evidence="3 16">2.7.7.7</ecNumber>
    </recommendedName>
</protein>
<evidence type="ECO:0000256" key="8">
    <source>
        <dbReference type="ARBA" id="ARBA00022722"/>
    </source>
</evidence>
<organism evidence="18 19">
    <name type="scientific">Ideonella azotifigens</name>
    <dbReference type="NCBI Taxonomy" id="513160"/>
    <lineage>
        <taxon>Bacteria</taxon>
        <taxon>Pseudomonadati</taxon>
        <taxon>Pseudomonadota</taxon>
        <taxon>Betaproteobacteria</taxon>
        <taxon>Burkholderiales</taxon>
        <taxon>Sphaerotilaceae</taxon>
        <taxon>Ideonella</taxon>
    </lineage>
</organism>
<name>A0ABP3VQZ0_9BURK</name>
<dbReference type="NCBIfam" id="NF004316">
    <property type="entry name" value="PRK05711.1"/>
    <property type="match status" value="1"/>
</dbReference>
<proteinExistence type="predicted"/>
<dbReference type="InterPro" id="IPR036397">
    <property type="entry name" value="RNaseH_sf"/>
</dbReference>
<dbReference type="NCBIfam" id="TIGR00573">
    <property type="entry name" value="dnaq"/>
    <property type="match status" value="1"/>
</dbReference>
<dbReference type="CDD" id="cd06131">
    <property type="entry name" value="DNA_pol_III_epsilon_Ecoli_like"/>
    <property type="match status" value="1"/>
</dbReference>
<dbReference type="PANTHER" id="PTHR30231:SF41">
    <property type="entry name" value="DNA POLYMERASE III SUBUNIT EPSILON"/>
    <property type="match status" value="1"/>
</dbReference>
<evidence type="ECO:0000256" key="10">
    <source>
        <dbReference type="ARBA" id="ARBA00022801"/>
    </source>
</evidence>
<accession>A0ABP3VQZ0</accession>
<evidence type="ECO:0000256" key="6">
    <source>
        <dbReference type="ARBA" id="ARBA00022695"/>
    </source>
</evidence>
<evidence type="ECO:0000256" key="12">
    <source>
        <dbReference type="ARBA" id="ARBA00022842"/>
    </source>
</evidence>
<dbReference type="SMART" id="SM00479">
    <property type="entry name" value="EXOIII"/>
    <property type="match status" value="1"/>
</dbReference>
<evidence type="ECO:0000256" key="3">
    <source>
        <dbReference type="ARBA" id="ARBA00012417"/>
    </source>
</evidence>
<comment type="subunit">
    <text evidence="16">DNA polymerase III contains a core (composed of alpha, epsilon and theta chains) that associates with a tau subunit. This core dimerizes to form the POLIII' complex. PolIII' associates with the gamma complex (composed of gamma, delta, delta', psi and chi chains) and with the beta chain to form the complete DNA polymerase III complex.</text>
</comment>
<keyword evidence="14 16" id="KW-0464">Manganese</keyword>
<evidence type="ECO:0000256" key="4">
    <source>
        <dbReference type="ARBA" id="ARBA00020352"/>
    </source>
</evidence>
<keyword evidence="7 16" id="KW-0235">DNA replication</keyword>
<keyword evidence="11 16" id="KW-0269">Exonuclease</keyword>
<evidence type="ECO:0000313" key="18">
    <source>
        <dbReference type="EMBL" id="GAA0767059.1"/>
    </source>
</evidence>
<keyword evidence="12 16" id="KW-0460">Magnesium</keyword>
<comment type="caution">
    <text evidence="18">The sequence shown here is derived from an EMBL/GenBank/DDBJ whole genome shotgun (WGS) entry which is preliminary data.</text>
</comment>
<dbReference type="Proteomes" id="UP001500279">
    <property type="component" value="Unassembled WGS sequence"/>
</dbReference>
<dbReference type="SUPFAM" id="SSF53098">
    <property type="entry name" value="Ribonuclease H-like"/>
    <property type="match status" value="1"/>
</dbReference>
<dbReference type="InterPro" id="IPR012337">
    <property type="entry name" value="RNaseH-like_sf"/>
</dbReference>
<evidence type="ECO:0000256" key="15">
    <source>
        <dbReference type="ARBA" id="ARBA00049244"/>
    </source>
</evidence>
<dbReference type="InterPro" id="IPR006054">
    <property type="entry name" value="DnaQ"/>
</dbReference>
<evidence type="ECO:0000256" key="9">
    <source>
        <dbReference type="ARBA" id="ARBA00022723"/>
    </source>
</evidence>
<evidence type="ECO:0000256" key="2">
    <source>
        <dbReference type="ARBA" id="ARBA00001946"/>
    </source>
</evidence>
<dbReference type="RefSeq" id="WP_141284624.1">
    <property type="nucleotide sequence ID" value="NZ_BAAAEW010000045.1"/>
</dbReference>
<evidence type="ECO:0000256" key="16">
    <source>
        <dbReference type="RuleBase" id="RU364087"/>
    </source>
</evidence>
<dbReference type="EMBL" id="BAAAEW010000045">
    <property type="protein sequence ID" value="GAA0767059.1"/>
    <property type="molecule type" value="Genomic_DNA"/>
</dbReference>
<dbReference type="Pfam" id="PF00929">
    <property type="entry name" value="RNase_T"/>
    <property type="match status" value="1"/>
</dbReference>
<sequence length="235" mass="25880">MRQIFLDTETTGLSPETGDRIVEVGCVEMVGRRLTGEHRHFYLNPERKGSEDAIRIHGLTDEFLADKPVFAAVADDLMDFVGGAEIIIHNASFDVGFLDEELRRIGRPRFAEHVGRITDSLFMAREMFPGKSNSLDALCKRLEVDNSNRMLHGALLDAGLLAEVYIRLTRGQNTLMIDSADSGSGPGLAVAQIDLSGFMLPVLEADEAELLLHETVLKELDKSAGGLAIWRKVMA</sequence>
<evidence type="ECO:0000259" key="17">
    <source>
        <dbReference type="SMART" id="SM00479"/>
    </source>
</evidence>
<comment type="cofactor">
    <cofactor evidence="2 16">
        <name>Mg(2+)</name>
        <dbReference type="ChEBI" id="CHEBI:18420"/>
    </cofactor>
</comment>
<dbReference type="NCBIfam" id="TIGR01406">
    <property type="entry name" value="dnaQ_proteo"/>
    <property type="match status" value="1"/>
</dbReference>
<keyword evidence="19" id="KW-1185">Reference proteome</keyword>
<comment type="catalytic activity">
    <reaction evidence="15 16">
        <text>DNA(n) + a 2'-deoxyribonucleoside 5'-triphosphate = DNA(n+1) + diphosphate</text>
        <dbReference type="Rhea" id="RHEA:22508"/>
        <dbReference type="Rhea" id="RHEA-COMP:17339"/>
        <dbReference type="Rhea" id="RHEA-COMP:17340"/>
        <dbReference type="ChEBI" id="CHEBI:33019"/>
        <dbReference type="ChEBI" id="CHEBI:61560"/>
        <dbReference type="ChEBI" id="CHEBI:173112"/>
        <dbReference type="EC" id="2.7.7.7"/>
    </reaction>
</comment>
<comment type="function">
    <text evidence="16">DNA polymerase III is a complex, multichain enzyme responsible for most of the replicative synthesis in bacteria. The epsilon subunit contain the editing function and is a proofreading 3'-5' exonuclease.</text>
</comment>
<evidence type="ECO:0000256" key="7">
    <source>
        <dbReference type="ARBA" id="ARBA00022705"/>
    </source>
</evidence>
<keyword evidence="13 16" id="KW-0239">DNA-directed DNA polymerase</keyword>
<evidence type="ECO:0000313" key="19">
    <source>
        <dbReference type="Proteomes" id="UP001500279"/>
    </source>
</evidence>
<keyword evidence="10 16" id="KW-0378">Hydrolase</keyword>
<evidence type="ECO:0000256" key="14">
    <source>
        <dbReference type="ARBA" id="ARBA00023211"/>
    </source>
</evidence>
<evidence type="ECO:0000256" key="1">
    <source>
        <dbReference type="ARBA" id="ARBA00001936"/>
    </source>
</evidence>
<dbReference type="InterPro" id="IPR013520">
    <property type="entry name" value="Ribonucl_H"/>
</dbReference>
<reference evidence="19" key="1">
    <citation type="journal article" date="2019" name="Int. J. Syst. Evol. Microbiol.">
        <title>The Global Catalogue of Microorganisms (GCM) 10K type strain sequencing project: providing services to taxonomists for standard genome sequencing and annotation.</title>
        <authorList>
            <consortium name="The Broad Institute Genomics Platform"/>
            <consortium name="The Broad Institute Genome Sequencing Center for Infectious Disease"/>
            <person name="Wu L."/>
            <person name="Ma J."/>
        </authorList>
    </citation>
    <scope>NUCLEOTIDE SEQUENCE [LARGE SCALE GENOMIC DNA]</scope>
    <source>
        <strain evidence="19">JCM 15503</strain>
    </source>
</reference>
<dbReference type="Gene3D" id="3.30.420.10">
    <property type="entry name" value="Ribonuclease H-like superfamily/Ribonuclease H"/>
    <property type="match status" value="1"/>
</dbReference>
<comment type="cofactor">
    <cofactor evidence="1 16">
        <name>Mn(2+)</name>
        <dbReference type="ChEBI" id="CHEBI:29035"/>
    </cofactor>
</comment>
<evidence type="ECO:0000256" key="13">
    <source>
        <dbReference type="ARBA" id="ARBA00022932"/>
    </source>
</evidence>
<keyword evidence="8 16" id="KW-0540">Nuclease</keyword>
<keyword evidence="5 16" id="KW-0808">Transferase</keyword>
<evidence type="ECO:0000256" key="11">
    <source>
        <dbReference type="ARBA" id="ARBA00022839"/>
    </source>
</evidence>
<keyword evidence="9 16" id="KW-0479">Metal-binding</keyword>
<gene>
    <name evidence="16 18" type="primary">dnaQ</name>
    <name evidence="18" type="ORF">GCM10009107_55660</name>
</gene>
<keyword evidence="6 16" id="KW-0548">Nucleotidyltransferase</keyword>
<dbReference type="EC" id="2.7.7.7" evidence="3 16"/>
<feature type="domain" description="Exonuclease" evidence="17">
    <location>
        <begin position="2"/>
        <end position="174"/>
    </location>
</feature>
<dbReference type="InterPro" id="IPR006309">
    <property type="entry name" value="DnaQ_proteo"/>
</dbReference>
<evidence type="ECO:0000256" key="5">
    <source>
        <dbReference type="ARBA" id="ARBA00022679"/>
    </source>
</evidence>